<dbReference type="Gene3D" id="1.10.630.10">
    <property type="entry name" value="Cytochrome P450"/>
    <property type="match status" value="1"/>
</dbReference>
<dbReference type="GO" id="GO:0005506">
    <property type="term" value="F:iron ion binding"/>
    <property type="evidence" value="ECO:0007669"/>
    <property type="project" value="InterPro"/>
</dbReference>
<dbReference type="Proteomes" id="UP000076532">
    <property type="component" value="Unassembled WGS sequence"/>
</dbReference>
<dbReference type="STRING" id="436010.A0A165YBC6"/>
<dbReference type="AlphaFoldDB" id="A0A165YBC6"/>
<dbReference type="SUPFAM" id="SSF48264">
    <property type="entry name" value="Cytochrome P450"/>
    <property type="match status" value="1"/>
</dbReference>
<dbReference type="GO" id="GO:0016705">
    <property type="term" value="F:oxidoreductase activity, acting on paired donors, with incorporation or reduction of molecular oxygen"/>
    <property type="evidence" value="ECO:0007669"/>
    <property type="project" value="InterPro"/>
</dbReference>
<proteinExistence type="predicted"/>
<organism evidence="1 2">
    <name type="scientific">Athelia psychrophila</name>
    <dbReference type="NCBI Taxonomy" id="1759441"/>
    <lineage>
        <taxon>Eukaryota</taxon>
        <taxon>Fungi</taxon>
        <taxon>Dikarya</taxon>
        <taxon>Basidiomycota</taxon>
        <taxon>Agaricomycotina</taxon>
        <taxon>Agaricomycetes</taxon>
        <taxon>Agaricomycetidae</taxon>
        <taxon>Atheliales</taxon>
        <taxon>Atheliaceae</taxon>
        <taxon>Athelia</taxon>
    </lineage>
</organism>
<gene>
    <name evidence="1" type="ORF">FIBSPDRAFT_964007</name>
</gene>
<dbReference type="OrthoDB" id="1470350at2759"/>
<dbReference type="GO" id="GO:0004497">
    <property type="term" value="F:monooxygenase activity"/>
    <property type="evidence" value="ECO:0007669"/>
    <property type="project" value="InterPro"/>
</dbReference>
<name>A0A165YBC6_9AGAM</name>
<accession>A0A165YBC6</accession>
<reference evidence="1 2" key="1">
    <citation type="journal article" date="2016" name="Mol. Biol. Evol.">
        <title>Comparative Genomics of Early-Diverging Mushroom-Forming Fungi Provides Insights into the Origins of Lignocellulose Decay Capabilities.</title>
        <authorList>
            <person name="Nagy L.G."/>
            <person name="Riley R."/>
            <person name="Tritt A."/>
            <person name="Adam C."/>
            <person name="Daum C."/>
            <person name="Floudas D."/>
            <person name="Sun H."/>
            <person name="Yadav J.S."/>
            <person name="Pangilinan J."/>
            <person name="Larsson K.H."/>
            <person name="Matsuura K."/>
            <person name="Barry K."/>
            <person name="Labutti K."/>
            <person name="Kuo R."/>
            <person name="Ohm R.A."/>
            <person name="Bhattacharya S.S."/>
            <person name="Shirouzu T."/>
            <person name="Yoshinaga Y."/>
            <person name="Martin F.M."/>
            <person name="Grigoriev I.V."/>
            <person name="Hibbett D.S."/>
        </authorList>
    </citation>
    <scope>NUCLEOTIDE SEQUENCE [LARGE SCALE GENOMIC DNA]</scope>
    <source>
        <strain evidence="1 2">CBS 109695</strain>
    </source>
</reference>
<evidence type="ECO:0000313" key="1">
    <source>
        <dbReference type="EMBL" id="KZP09391.1"/>
    </source>
</evidence>
<protein>
    <recommendedName>
        <fullName evidence="3">Cytochrome P450</fullName>
    </recommendedName>
</protein>
<dbReference type="InterPro" id="IPR036396">
    <property type="entry name" value="Cyt_P450_sf"/>
</dbReference>
<evidence type="ECO:0008006" key="3">
    <source>
        <dbReference type="Google" id="ProtNLM"/>
    </source>
</evidence>
<keyword evidence="2" id="KW-1185">Reference proteome</keyword>
<dbReference type="EMBL" id="KV417701">
    <property type="protein sequence ID" value="KZP09391.1"/>
    <property type="molecule type" value="Genomic_DNA"/>
</dbReference>
<dbReference type="GO" id="GO:0020037">
    <property type="term" value="F:heme binding"/>
    <property type="evidence" value="ECO:0007669"/>
    <property type="project" value="InterPro"/>
</dbReference>
<evidence type="ECO:0000313" key="2">
    <source>
        <dbReference type="Proteomes" id="UP000076532"/>
    </source>
</evidence>
<sequence>MGYLSRATLDIIGEVGFNYELDTLHPISKVRPFSPLFCLLPSPLPLHALPPNSNTNVVANTNCPNTNRTGSVEDNDLSGTLARLFQPAGGNNGLCFLQAWFPVFRAIAAPSSTRASPCTTSRIGRKLLDDAHAATASGDIGDGGRELLSLLVKVHTDPALPVDQRMADSECRGRCRRFWSWGMRMLDVQSLLRGELLATNLGDLPSIRSIDVQSLLRGELLATNLGDLPSMEDPNALPYLVRVLRSVLRLYLPMPRTVRMANATNDIPCETVWVDKKGVERR</sequence>